<name>A0A6A6D072_ZASCE</name>
<organism evidence="2 3">
    <name type="scientific">Zasmidium cellare ATCC 36951</name>
    <dbReference type="NCBI Taxonomy" id="1080233"/>
    <lineage>
        <taxon>Eukaryota</taxon>
        <taxon>Fungi</taxon>
        <taxon>Dikarya</taxon>
        <taxon>Ascomycota</taxon>
        <taxon>Pezizomycotina</taxon>
        <taxon>Dothideomycetes</taxon>
        <taxon>Dothideomycetidae</taxon>
        <taxon>Mycosphaerellales</taxon>
        <taxon>Mycosphaerellaceae</taxon>
        <taxon>Zasmidium</taxon>
    </lineage>
</organism>
<protein>
    <submittedName>
        <fullName evidence="2">Uncharacterized protein</fullName>
    </submittedName>
</protein>
<dbReference type="AlphaFoldDB" id="A0A6A6D072"/>
<proteinExistence type="predicted"/>
<dbReference type="RefSeq" id="XP_033672368.1">
    <property type="nucleotide sequence ID" value="XM_033804569.1"/>
</dbReference>
<evidence type="ECO:0000256" key="1">
    <source>
        <dbReference type="SAM" id="MobiDB-lite"/>
    </source>
</evidence>
<evidence type="ECO:0000313" key="2">
    <source>
        <dbReference type="EMBL" id="KAF2171479.1"/>
    </source>
</evidence>
<keyword evidence="3" id="KW-1185">Reference proteome</keyword>
<dbReference type="Proteomes" id="UP000799537">
    <property type="component" value="Unassembled WGS sequence"/>
</dbReference>
<dbReference type="EMBL" id="ML993583">
    <property type="protein sequence ID" value="KAF2171479.1"/>
    <property type="molecule type" value="Genomic_DNA"/>
</dbReference>
<evidence type="ECO:0000313" key="3">
    <source>
        <dbReference type="Proteomes" id="UP000799537"/>
    </source>
</evidence>
<gene>
    <name evidence="2" type="ORF">M409DRAFT_18595</name>
</gene>
<dbReference type="OrthoDB" id="3629596at2759"/>
<feature type="region of interest" description="Disordered" evidence="1">
    <location>
        <begin position="144"/>
        <end position="189"/>
    </location>
</feature>
<accession>A0A6A6D072</accession>
<sequence length="258" mass="28721">MPLVCNKKWETKDTEETLCREILFQYCCSMTKKPELQHLSEKYGDRHGLPLGLWKHTPLRFSASHRAHESGMFTGWPSSDATDVQERINNDDNNNKLIEPWHILDTNIYNPGTATTYQDAIPSTNETIVIDDLEGAVLDESAVAAEGSDDDADAAGEFDGEKLESDEEIGETPAAGILPGSRADDANPDLQDTISQVYSLIITNDNLKAYLVVDRDFTRLVAHLQRAADGDVDSDAREYFDECMGQVYERYITPTQGG</sequence>
<feature type="compositionally biased region" description="Acidic residues" evidence="1">
    <location>
        <begin position="147"/>
        <end position="170"/>
    </location>
</feature>
<dbReference type="GeneID" id="54557841"/>
<reference evidence="2" key="1">
    <citation type="journal article" date="2020" name="Stud. Mycol.">
        <title>101 Dothideomycetes genomes: a test case for predicting lifestyles and emergence of pathogens.</title>
        <authorList>
            <person name="Haridas S."/>
            <person name="Albert R."/>
            <person name="Binder M."/>
            <person name="Bloem J."/>
            <person name="Labutti K."/>
            <person name="Salamov A."/>
            <person name="Andreopoulos B."/>
            <person name="Baker S."/>
            <person name="Barry K."/>
            <person name="Bills G."/>
            <person name="Bluhm B."/>
            <person name="Cannon C."/>
            <person name="Castanera R."/>
            <person name="Culley D."/>
            <person name="Daum C."/>
            <person name="Ezra D."/>
            <person name="Gonzalez J."/>
            <person name="Henrissat B."/>
            <person name="Kuo A."/>
            <person name="Liang C."/>
            <person name="Lipzen A."/>
            <person name="Lutzoni F."/>
            <person name="Magnuson J."/>
            <person name="Mondo S."/>
            <person name="Nolan M."/>
            <person name="Ohm R."/>
            <person name="Pangilinan J."/>
            <person name="Park H.-J."/>
            <person name="Ramirez L."/>
            <person name="Alfaro M."/>
            <person name="Sun H."/>
            <person name="Tritt A."/>
            <person name="Yoshinaga Y."/>
            <person name="Zwiers L.-H."/>
            <person name="Turgeon B."/>
            <person name="Goodwin S."/>
            <person name="Spatafora J."/>
            <person name="Crous P."/>
            <person name="Grigoriev I."/>
        </authorList>
    </citation>
    <scope>NUCLEOTIDE SEQUENCE</scope>
    <source>
        <strain evidence="2">ATCC 36951</strain>
    </source>
</reference>